<proteinExistence type="predicted"/>
<dbReference type="PRINTS" id="PR01217">
    <property type="entry name" value="PRICHEXTENSN"/>
</dbReference>
<evidence type="ECO:0000256" key="1">
    <source>
        <dbReference type="SAM" id="MobiDB-lite"/>
    </source>
</evidence>
<dbReference type="EMBL" id="CANTFK010000994">
    <property type="protein sequence ID" value="CAI5741294.1"/>
    <property type="molecule type" value="Genomic_DNA"/>
</dbReference>
<evidence type="ECO:0000256" key="2">
    <source>
        <dbReference type="SAM" id="SignalP"/>
    </source>
</evidence>
<comment type="caution">
    <text evidence="3">The sequence shown here is derived from an EMBL/GenBank/DDBJ whole genome shotgun (WGS) entry which is preliminary data.</text>
</comment>
<feature type="signal peptide" evidence="2">
    <location>
        <begin position="1"/>
        <end position="21"/>
    </location>
</feature>
<feature type="compositionally biased region" description="Polar residues" evidence="1">
    <location>
        <begin position="241"/>
        <end position="255"/>
    </location>
</feature>
<dbReference type="AlphaFoldDB" id="A0AAV0V3B5"/>
<name>A0AAV0V3B5_9STRA</name>
<feature type="compositionally biased region" description="Polar residues" evidence="1">
    <location>
        <begin position="281"/>
        <end position="294"/>
    </location>
</feature>
<protein>
    <submittedName>
        <fullName evidence="3">Uncharacterized protein</fullName>
    </submittedName>
</protein>
<feature type="compositionally biased region" description="Low complexity" evidence="1">
    <location>
        <begin position="299"/>
        <end position="313"/>
    </location>
</feature>
<feature type="compositionally biased region" description="Polar residues" evidence="1">
    <location>
        <begin position="177"/>
        <end position="191"/>
    </location>
</feature>
<feature type="compositionally biased region" description="Polar residues" evidence="1">
    <location>
        <begin position="217"/>
        <end position="230"/>
    </location>
</feature>
<gene>
    <name evidence="3" type="ORF">PFR002_LOCUS9536</name>
</gene>
<feature type="chain" id="PRO_5043762789" evidence="2">
    <location>
        <begin position="22"/>
        <end position="596"/>
    </location>
</feature>
<feature type="region of interest" description="Disordered" evidence="1">
    <location>
        <begin position="125"/>
        <end position="313"/>
    </location>
</feature>
<sequence>MRHQLVKFCAVVAVHLVAVGAHDGSPNVITKSARALQLGQGTKHLRTHRSTQDDKQERGNNVIATEVSSLKEKIESAPSPGEGDSTNILKRIDEWLLADEDNGKKVSQKDLDAHVDTLREVLHGPPALAESSEPTLAGPSQPTLAEPSEPTLAESSEPTLAESSEPTLAEPSLPTLAESSEPTLAGPSQPTLAEPSLPTLAGPSQPTLAEPSEPTLAESSEPTLAESSEPTLAEPSLPTLAESSEPTLAGPSQPTLAEPSLPTLAGPSQPTLAEPSEPTLAESSEPTLAESSEPTLAEPSCPRSLSPLSPRSLDPLSLRSLSPLCPRSLSPLCPRSLSPLTPRSLSPLTPRSLSLLTLRSLNPLNSLYPTKGKRPITVLRLLNLDEARDDFLERTKALRWIVYLNNFNNKHPKNPTTVIAALKEVGFDEETLVAMIFSWDMRQKNVIKRVENLQQVFPVSTRKQIEEALLLDQEDARTQIIQELKEFWLSSDYLPAHVRNLLGLSPDLQLTGYDFSRVAVLADYVRFWNKMRYMKVNLLPTLRSVYTMDQIKELAEKAGDKHSDLANALKRDLDYTKKTTFRFPLESSRQKRKRDT</sequence>
<keyword evidence="2" id="KW-0732">Signal</keyword>
<organism evidence="3 4">
    <name type="scientific">Peronospora farinosa</name>
    <dbReference type="NCBI Taxonomy" id="134698"/>
    <lineage>
        <taxon>Eukaryota</taxon>
        <taxon>Sar</taxon>
        <taxon>Stramenopiles</taxon>
        <taxon>Oomycota</taxon>
        <taxon>Peronosporomycetes</taxon>
        <taxon>Peronosporales</taxon>
        <taxon>Peronosporaceae</taxon>
        <taxon>Peronospora</taxon>
    </lineage>
</organism>
<dbReference type="Proteomes" id="UP001159659">
    <property type="component" value="Unassembled WGS sequence"/>
</dbReference>
<accession>A0AAV0V3B5</accession>
<feature type="compositionally biased region" description="Polar residues" evidence="1">
    <location>
        <begin position="132"/>
        <end position="143"/>
    </location>
</feature>
<reference evidence="3" key="1">
    <citation type="submission" date="2022-12" db="EMBL/GenBank/DDBJ databases">
        <authorList>
            <person name="Webb A."/>
        </authorList>
    </citation>
    <scope>NUCLEOTIDE SEQUENCE</scope>
    <source>
        <strain evidence="3">Pf2</strain>
    </source>
</reference>
<evidence type="ECO:0000313" key="4">
    <source>
        <dbReference type="Proteomes" id="UP001159659"/>
    </source>
</evidence>
<feature type="compositionally biased region" description="Polar residues" evidence="1">
    <location>
        <begin position="153"/>
        <end position="166"/>
    </location>
</feature>
<evidence type="ECO:0000313" key="3">
    <source>
        <dbReference type="EMBL" id="CAI5741294.1"/>
    </source>
</evidence>